<feature type="transmembrane region" description="Helical" evidence="1">
    <location>
        <begin position="67"/>
        <end position="88"/>
    </location>
</feature>
<dbReference type="OrthoDB" id="4829316at2759"/>
<gene>
    <name evidence="2" type="ORF">N0V93_000766</name>
</gene>
<keyword evidence="3" id="KW-1185">Reference proteome</keyword>
<accession>A0A9W9D233</accession>
<dbReference type="EMBL" id="JAPEVB010000001">
    <property type="protein sequence ID" value="KAJ4396546.1"/>
    <property type="molecule type" value="Genomic_DNA"/>
</dbReference>
<evidence type="ECO:0000313" key="3">
    <source>
        <dbReference type="Proteomes" id="UP001140453"/>
    </source>
</evidence>
<protein>
    <submittedName>
        <fullName evidence="2">Uncharacterized protein</fullName>
    </submittedName>
</protein>
<evidence type="ECO:0000313" key="2">
    <source>
        <dbReference type="EMBL" id="KAJ4396546.1"/>
    </source>
</evidence>
<dbReference type="Proteomes" id="UP001140453">
    <property type="component" value="Unassembled WGS sequence"/>
</dbReference>
<organism evidence="2 3">
    <name type="scientific">Gnomoniopsis smithogilvyi</name>
    <dbReference type="NCBI Taxonomy" id="1191159"/>
    <lineage>
        <taxon>Eukaryota</taxon>
        <taxon>Fungi</taxon>
        <taxon>Dikarya</taxon>
        <taxon>Ascomycota</taxon>
        <taxon>Pezizomycotina</taxon>
        <taxon>Sordariomycetes</taxon>
        <taxon>Sordariomycetidae</taxon>
        <taxon>Diaporthales</taxon>
        <taxon>Gnomoniaceae</taxon>
        <taxon>Gnomoniopsis</taxon>
    </lineage>
</organism>
<keyword evidence="1" id="KW-0812">Transmembrane</keyword>
<name>A0A9W9D233_9PEZI</name>
<keyword evidence="1" id="KW-1133">Transmembrane helix</keyword>
<sequence>MSPIVARAALRATRAAAQQQTRQFSVMRTMRNVARSFEPHPFQRLPISNQTQAGDWSKLVKRSAGQALIYFPGFGLVLGWPLIAQSVLDGSMGSL</sequence>
<keyword evidence="1" id="KW-0472">Membrane</keyword>
<evidence type="ECO:0000256" key="1">
    <source>
        <dbReference type="SAM" id="Phobius"/>
    </source>
</evidence>
<comment type="caution">
    <text evidence="2">The sequence shown here is derived from an EMBL/GenBank/DDBJ whole genome shotgun (WGS) entry which is preliminary data.</text>
</comment>
<proteinExistence type="predicted"/>
<reference evidence="2" key="1">
    <citation type="submission" date="2022-10" db="EMBL/GenBank/DDBJ databases">
        <title>Tapping the CABI collections for fungal endophytes: first genome assemblies for Collariella, Neodidymelliopsis, Ascochyta clinopodiicola, Didymella pomorum, Didymosphaeria variabile, Neocosmospora piperis and Neocucurbitaria cava.</title>
        <authorList>
            <person name="Hill R."/>
        </authorList>
    </citation>
    <scope>NUCLEOTIDE SEQUENCE</scope>
    <source>
        <strain evidence="2">IMI 355082</strain>
    </source>
</reference>
<dbReference type="AlphaFoldDB" id="A0A9W9D233"/>